<dbReference type="EMBL" id="DVNA01000189">
    <property type="protein sequence ID" value="HIU55803.1"/>
    <property type="molecule type" value="Genomic_DNA"/>
</dbReference>
<keyword evidence="1" id="KW-0472">Membrane</keyword>
<evidence type="ECO:0000313" key="3">
    <source>
        <dbReference type="Proteomes" id="UP000824112"/>
    </source>
</evidence>
<protein>
    <submittedName>
        <fullName evidence="2">Uncharacterized protein</fullName>
    </submittedName>
</protein>
<dbReference type="Proteomes" id="UP000824112">
    <property type="component" value="Unassembled WGS sequence"/>
</dbReference>
<evidence type="ECO:0000313" key="2">
    <source>
        <dbReference type="EMBL" id="HIU55803.1"/>
    </source>
</evidence>
<dbReference type="AlphaFoldDB" id="A0A9D1M941"/>
<evidence type="ECO:0000256" key="1">
    <source>
        <dbReference type="SAM" id="Phobius"/>
    </source>
</evidence>
<keyword evidence="1" id="KW-0812">Transmembrane</keyword>
<proteinExistence type="predicted"/>
<reference evidence="2" key="2">
    <citation type="journal article" date="2021" name="PeerJ">
        <title>Extensive microbial diversity within the chicken gut microbiome revealed by metagenomics and culture.</title>
        <authorList>
            <person name="Gilroy R."/>
            <person name="Ravi A."/>
            <person name="Getino M."/>
            <person name="Pursley I."/>
            <person name="Horton D.L."/>
            <person name="Alikhan N.F."/>
            <person name="Baker D."/>
            <person name="Gharbi K."/>
            <person name="Hall N."/>
            <person name="Watson M."/>
            <person name="Adriaenssens E.M."/>
            <person name="Foster-Nyarko E."/>
            <person name="Jarju S."/>
            <person name="Secka A."/>
            <person name="Antonio M."/>
            <person name="Oren A."/>
            <person name="Chaudhuri R.R."/>
            <person name="La Ragione R."/>
            <person name="Hildebrand F."/>
            <person name="Pallen M.J."/>
        </authorList>
    </citation>
    <scope>NUCLEOTIDE SEQUENCE</scope>
    <source>
        <strain evidence="2">CHK158-818</strain>
    </source>
</reference>
<reference evidence="2" key="1">
    <citation type="submission" date="2020-10" db="EMBL/GenBank/DDBJ databases">
        <authorList>
            <person name="Gilroy R."/>
        </authorList>
    </citation>
    <scope>NUCLEOTIDE SEQUENCE</scope>
    <source>
        <strain evidence="2">CHK158-818</strain>
    </source>
</reference>
<comment type="caution">
    <text evidence="2">The sequence shown here is derived from an EMBL/GenBank/DDBJ whole genome shotgun (WGS) entry which is preliminary data.</text>
</comment>
<name>A0A9D1M941_9BACT</name>
<feature type="transmembrane region" description="Helical" evidence="1">
    <location>
        <begin position="12"/>
        <end position="30"/>
    </location>
</feature>
<gene>
    <name evidence="2" type="ORF">IAB03_08380</name>
</gene>
<organism evidence="2 3">
    <name type="scientific">Candidatus Gallibacteroides avistercoris</name>
    <dbReference type="NCBI Taxonomy" id="2840833"/>
    <lineage>
        <taxon>Bacteria</taxon>
        <taxon>Pseudomonadati</taxon>
        <taxon>Bacteroidota</taxon>
        <taxon>Bacteroidia</taxon>
        <taxon>Bacteroidales</taxon>
        <taxon>Bacteroidaceae</taxon>
        <taxon>Bacteroidaceae incertae sedis</taxon>
        <taxon>Candidatus Gallibacteroides</taxon>
    </lineage>
</organism>
<accession>A0A9D1M941</accession>
<sequence>MIIALCVINWTAVSAIITAITALVAVIALWQNKQQLKEMRQQWLEDRRARLSFGIISNDGLFLLRITNVGKETAYNISMTLTGDPIDNHYSDAVKNSYIRLQNRTFAIEAGVSKYFYLSKIKSDMDSEIILYHEKFMQSDINKWLDNYMDSPMRIAGTYCGRYSIEESFCINDFIMEGSLKIKDELVASIEGIQKGLVLNNQQYMPIQKSLDVIAKKITKKE</sequence>
<keyword evidence="1" id="KW-1133">Transmembrane helix</keyword>